<keyword evidence="1" id="KW-0812">Transmembrane</keyword>
<dbReference type="PANTHER" id="PTHR10775">
    <property type="entry name" value="OS08G0208400 PROTEIN"/>
    <property type="match status" value="1"/>
</dbReference>
<proteinExistence type="predicted"/>
<keyword evidence="1" id="KW-0472">Membrane</keyword>
<dbReference type="Proteomes" id="UP000479710">
    <property type="component" value="Unassembled WGS sequence"/>
</dbReference>
<keyword evidence="3" id="KW-1185">Reference proteome</keyword>
<evidence type="ECO:0000313" key="3">
    <source>
        <dbReference type="Proteomes" id="UP000479710"/>
    </source>
</evidence>
<dbReference type="AlphaFoldDB" id="A0A6G1EZ77"/>
<dbReference type="EMBL" id="SPHZ02000002">
    <property type="protein sequence ID" value="KAF0929872.1"/>
    <property type="molecule type" value="Genomic_DNA"/>
</dbReference>
<keyword evidence="1" id="KW-1133">Transmembrane helix</keyword>
<dbReference type="PANTHER" id="PTHR10775:SF169">
    <property type="entry name" value="TRANSPOSASE"/>
    <property type="match status" value="1"/>
</dbReference>
<evidence type="ECO:0000256" key="1">
    <source>
        <dbReference type="SAM" id="Phobius"/>
    </source>
</evidence>
<dbReference type="OrthoDB" id="629391at2759"/>
<gene>
    <name evidence="2" type="ORF">E2562_026086</name>
</gene>
<sequence length="162" mass="19122">MDDVDEVDMSKKRKKRILAKVVWYFLIIPWLKHLYANKYHTKMMRWHAEERKKDGMLQLPADVAQLRNIDRKYTKFASETRNVRFGLSTDGMNPFGDMSSRHNTWPVALCVYNLSSRLCIKRKYMMIPLIIQGPRQSGNNIDVYLKSLVEDLVELWTNGIQV</sequence>
<reference evidence="2 3" key="1">
    <citation type="submission" date="2019-11" db="EMBL/GenBank/DDBJ databases">
        <title>Whole genome sequence of Oryza granulata.</title>
        <authorList>
            <person name="Li W."/>
        </authorList>
    </citation>
    <scope>NUCLEOTIDE SEQUENCE [LARGE SCALE GENOMIC DNA]</scope>
    <source>
        <strain evidence="3">cv. Menghai</strain>
        <tissue evidence="2">Leaf</tissue>
    </source>
</reference>
<protein>
    <submittedName>
        <fullName evidence="2">Uncharacterized protein</fullName>
    </submittedName>
</protein>
<dbReference type="Pfam" id="PF02992">
    <property type="entry name" value="Transposase_21"/>
    <property type="match status" value="1"/>
</dbReference>
<name>A0A6G1EZ77_9ORYZ</name>
<organism evidence="2 3">
    <name type="scientific">Oryza meyeriana var. granulata</name>
    <dbReference type="NCBI Taxonomy" id="110450"/>
    <lineage>
        <taxon>Eukaryota</taxon>
        <taxon>Viridiplantae</taxon>
        <taxon>Streptophyta</taxon>
        <taxon>Embryophyta</taxon>
        <taxon>Tracheophyta</taxon>
        <taxon>Spermatophyta</taxon>
        <taxon>Magnoliopsida</taxon>
        <taxon>Liliopsida</taxon>
        <taxon>Poales</taxon>
        <taxon>Poaceae</taxon>
        <taxon>BOP clade</taxon>
        <taxon>Oryzoideae</taxon>
        <taxon>Oryzeae</taxon>
        <taxon>Oryzinae</taxon>
        <taxon>Oryza</taxon>
        <taxon>Oryza meyeriana</taxon>
    </lineage>
</organism>
<accession>A0A6G1EZ77</accession>
<evidence type="ECO:0000313" key="2">
    <source>
        <dbReference type="EMBL" id="KAF0929872.1"/>
    </source>
</evidence>
<dbReference type="InterPro" id="IPR004242">
    <property type="entry name" value="Transposase_21"/>
</dbReference>
<comment type="caution">
    <text evidence="2">The sequence shown here is derived from an EMBL/GenBank/DDBJ whole genome shotgun (WGS) entry which is preliminary data.</text>
</comment>
<feature type="transmembrane region" description="Helical" evidence="1">
    <location>
        <begin position="17"/>
        <end position="35"/>
    </location>
</feature>